<keyword evidence="2" id="KW-1185">Reference proteome</keyword>
<protein>
    <submittedName>
        <fullName evidence="1">Uncharacterized protein</fullName>
    </submittedName>
</protein>
<proteinExistence type="predicted"/>
<accession>A0ACC2X5W5</accession>
<comment type="caution">
    <text evidence="1">The sequence shown here is derived from an EMBL/GenBank/DDBJ whole genome shotgun (WGS) entry which is preliminary data.</text>
</comment>
<sequence>MSNDPESGVGSSAAGYSTTGGFGSEGMGSTNGTGPGSAGSNVWESRLGLRIDVLAALAYLGGPLAALLLLILETVNDYVRFHAFSMYTTSLPIGSLNHPFTGRLDVNAAYRILELASHLSVFSILYIIFGLLLTAYAAFRAFRDPNASPAGPGAQAQAAMMHNGTLPRFYLPIVGDLAERWVGDE</sequence>
<reference evidence="1" key="1">
    <citation type="submission" date="2023-04" db="EMBL/GenBank/DDBJ databases">
        <title>Draft Genome sequencing of Naganishia species isolated from polar environments using Oxford Nanopore Technology.</title>
        <authorList>
            <person name="Leo P."/>
            <person name="Venkateswaran K."/>
        </authorList>
    </citation>
    <scope>NUCLEOTIDE SEQUENCE</scope>
    <source>
        <strain evidence="1">DBVPG 5303</strain>
    </source>
</reference>
<name>A0ACC2X5W5_9TREE</name>
<evidence type="ECO:0000313" key="2">
    <source>
        <dbReference type="Proteomes" id="UP001234202"/>
    </source>
</evidence>
<dbReference type="EMBL" id="JASBWV010000024">
    <property type="protein sequence ID" value="KAJ9119423.1"/>
    <property type="molecule type" value="Genomic_DNA"/>
</dbReference>
<gene>
    <name evidence="1" type="ORF">QFC24_005656</name>
</gene>
<dbReference type="Proteomes" id="UP001234202">
    <property type="component" value="Unassembled WGS sequence"/>
</dbReference>
<organism evidence="1 2">
    <name type="scientific">Naganishia onofrii</name>
    <dbReference type="NCBI Taxonomy" id="1851511"/>
    <lineage>
        <taxon>Eukaryota</taxon>
        <taxon>Fungi</taxon>
        <taxon>Dikarya</taxon>
        <taxon>Basidiomycota</taxon>
        <taxon>Agaricomycotina</taxon>
        <taxon>Tremellomycetes</taxon>
        <taxon>Filobasidiales</taxon>
        <taxon>Filobasidiaceae</taxon>
        <taxon>Naganishia</taxon>
    </lineage>
</organism>
<evidence type="ECO:0000313" key="1">
    <source>
        <dbReference type="EMBL" id="KAJ9119423.1"/>
    </source>
</evidence>